<dbReference type="RefSeq" id="WP_044906605.1">
    <property type="nucleotide sequence ID" value="NZ_JQIF01000078.1"/>
</dbReference>
<evidence type="ECO:0000256" key="1">
    <source>
        <dbReference type="ARBA" id="ARBA00004651"/>
    </source>
</evidence>
<comment type="caution">
    <text evidence="10">The sequence shown here is derived from an EMBL/GenBank/DDBJ whole genome shotgun (WGS) entry which is preliminary data.</text>
</comment>
<dbReference type="Proteomes" id="UP000030008">
    <property type="component" value="Unassembled WGS sequence"/>
</dbReference>
<dbReference type="PROSITE" id="PS51352">
    <property type="entry name" value="THIOREDOXIN_2"/>
    <property type="match status" value="1"/>
</dbReference>
<dbReference type="Pfam" id="PF00578">
    <property type="entry name" value="AhpC-TSA"/>
    <property type="match status" value="1"/>
</dbReference>
<dbReference type="InterPro" id="IPR017937">
    <property type="entry name" value="Thioredoxin_CS"/>
</dbReference>
<dbReference type="CDD" id="cd02966">
    <property type="entry name" value="TlpA_like_family"/>
    <property type="match status" value="1"/>
</dbReference>
<dbReference type="SUPFAM" id="SSF52833">
    <property type="entry name" value="Thioredoxin-like"/>
    <property type="match status" value="1"/>
</dbReference>
<feature type="transmembrane region" description="Helical" evidence="8">
    <location>
        <begin position="88"/>
        <end position="109"/>
    </location>
</feature>
<evidence type="ECO:0000313" key="10">
    <source>
        <dbReference type="EMBL" id="KGJ52146.1"/>
    </source>
</evidence>
<evidence type="ECO:0000313" key="11">
    <source>
        <dbReference type="Proteomes" id="UP000030008"/>
    </source>
</evidence>
<feature type="transmembrane region" description="Helical" evidence="8">
    <location>
        <begin position="165"/>
        <end position="194"/>
    </location>
</feature>
<reference evidence="10 11" key="1">
    <citation type="submission" date="2014-08" db="EMBL/GenBank/DDBJ databases">
        <title>Clostridium innocuum, an unnegligible vancomycin-resistant pathogen causing extra-intestinal infections.</title>
        <authorList>
            <person name="Feng Y."/>
            <person name="Chiu C.-H."/>
        </authorList>
    </citation>
    <scope>NUCLEOTIDE SEQUENCE [LARGE SCALE GENOMIC DNA]</scope>
    <source>
        <strain evidence="10 11">AN88</strain>
    </source>
</reference>
<dbReference type="PANTHER" id="PTHR31272:SF4">
    <property type="entry name" value="CYTOCHROME C-TYPE BIOGENESIS PROTEIN HI_1454-RELATED"/>
    <property type="match status" value="1"/>
</dbReference>
<dbReference type="GO" id="GO:0016491">
    <property type="term" value="F:oxidoreductase activity"/>
    <property type="evidence" value="ECO:0007669"/>
    <property type="project" value="InterPro"/>
</dbReference>
<comment type="subcellular location">
    <subcellularLocation>
        <location evidence="1">Cell membrane</location>
        <topology evidence="1">Multi-pass membrane protein</topology>
    </subcellularLocation>
</comment>
<dbReference type="InterPro" id="IPR003834">
    <property type="entry name" value="Cyt_c_assmbl_TM_dom"/>
</dbReference>
<dbReference type="PROSITE" id="PS00194">
    <property type="entry name" value="THIOREDOXIN_1"/>
    <property type="match status" value="1"/>
</dbReference>
<feature type="transmembrane region" description="Helical" evidence="8">
    <location>
        <begin position="12"/>
        <end position="33"/>
    </location>
</feature>
<accession>A0A099I3H8</accession>
<dbReference type="InterPro" id="IPR000866">
    <property type="entry name" value="AhpC/TSA"/>
</dbReference>
<evidence type="ECO:0000256" key="3">
    <source>
        <dbReference type="ARBA" id="ARBA00022475"/>
    </source>
</evidence>
<dbReference type="InterPro" id="IPR013766">
    <property type="entry name" value="Thioredoxin_domain"/>
</dbReference>
<dbReference type="Pfam" id="PF02683">
    <property type="entry name" value="DsbD_TM"/>
    <property type="match status" value="1"/>
</dbReference>
<proteinExistence type="inferred from homology"/>
<gene>
    <name evidence="10" type="ORF">CIAN88_15940</name>
</gene>
<keyword evidence="6 8" id="KW-0472">Membrane</keyword>
<dbReference type="InterPro" id="IPR051790">
    <property type="entry name" value="Cytochrome_c-biogenesis_DsbD"/>
</dbReference>
<organism evidence="10 11">
    <name type="scientific">Clostridium innocuum</name>
    <dbReference type="NCBI Taxonomy" id="1522"/>
    <lineage>
        <taxon>Bacteria</taxon>
        <taxon>Bacillati</taxon>
        <taxon>Bacillota</taxon>
        <taxon>Clostridia</taxon>
        <taxon>Eubacteriales</taxon>
        <taxon>Clostridiaceae</taxon>
        <taxon>Clostridium</taxon>
    </lineage>
</organism>
<feature type="transmembrane region" description="Helical" evidence="8">
    <location>
        <begin position="206"/>
        <end position="225"/>
    </location>
</feature>
<dbReference type="AlphaFoldDB" id="A0A099I3H8"/>
<keyword evidence="3" id="KW-1003">Cell membrane</keyword>
<dbReference type="GO" id="GO:0017004">
    <property type="term" value="P:cytochrome complex assembly"/>
    <property type="evidence" value="ECO:0007669"/>
    <property type="project" value="InterPro"/>
</dbReference>
<comment type="similarity">
    <text evidence="2">Belongs to the DsbD family.</text>
</comment>
<dbReference type="GO" id="GO:0016209">
    <property type="term" value="F:antioxidant activity"/>
    <property type="evidence" value="ECO:0007669"/>
    <property type="project" value="InterPro"/>
</dbReference>
<evidence type="ECO:0000256" key="6">
    <source>
        <dbReference type="ARBA" id="ARBA00023136"/>
    </source>
</evidence>
<sequence length="408" mass="45752">MLNPNDVLSHISFLLVFLEGLLSFLSPCVLPLLPVYMGYLAGQDQEQPHSQRRIFLLTVSFVIGIFTAILLMNISVHVLSSFFKDHMVYFVRIGGILIVLLGLHQLGIWKFKSLERTWKLPFQKKGSVNAVIAFLMGFTFSFAWTPCIGPALSSILLLASSSGSLWVSTFLMIVYALGFTIPFLILGLFTGKVLHWISNHKNIMKIAVKLGAVILIAIGLMMFTGKMNTISSYMSTSDKATAKKDTDTATTEQEEEAADTPDAQTSAEQLDFVLKDQNGKQVFLGDYRGKVIFLNFWATWCPPCQRELPHIQELYEKYRNSDEVAVLTVVNPGGQEKSAEGIRAFLDEHAYSMPVLFDDGSMYYYFQITSMPTTFMIDKNGKPFGYIKGQLTPDMMENMIQQTLSGKK</sequence>
<evidence type="ECO:0000259" key="9">
    <source>
        <dbReference type="PROSITE" id="PS51352"/>
    </source>
</evidence>
<dbReference type="EMBL" id="JQIF01000078">
    <property type="protein sequence ID" value="KGJ52146.1"/>
    <property type="molecule type" value="Genomic_DNA"/>
</dbReference>
<keyword evidence="4 8" id="KW-0812">Transmembrane</keyword>
<evidence type="ECO:0000256" key="8">
    <source>
        <dbReference type="SAM" id="Phobius"/>
    </source>
</evidence>
<keyword evidence="5 8" id="KW-1133">Transmembrane helix</keyword>
<dbReference type="GO" id="GO:0005886">
    <property type="term" value="C:plasma membrane"/>
    <property type="evidence" value="ECO:0007669"/>
    <property type="project" value="UniProtKB-SubCell"/>
</dbReference>
<protein>
    <submittedName>
        <fullName evidence="10">Cytochrome C biogenesis protein</fullName>
    </submittedName>
</protein>
<evidence type="ECO:0000256" key="2">
    <source>
        <dbReference type="ARBA" id="ARBA00006143"/>
    </source>
</evidence>
<evidence type="ECO:0000256" key="5">
    <source>
        <dbReference type="ARBA" id="ARBA00022989"/>
    </source>
</evidence>
<name>A0A099I3H8_CLOIN</name>
<feature type="region of interest" description="Disordered" evidence="7">
    <location>
        <begin position="241"/>
        <end position="264"/>
    </location>
</feature>
<evidence type="ECO:0000256" key="4">
    <source>
        <dbReference type="ARBA" id="ARBA00022692"/>
    </source>
</evidence>
<feature type="domain" description="Thioredoxin" evidence="9">
    <location>
        <begin position="263"/>
        <end position="405"/>
    </location>
</feature>
<feature type="transmembrane region" description="Helical" evidence="8">
    <location>
        <begin position="130"/>
        <end position="159"/>
    </location>
</feature>
<dbReference type="InterPro" id="IPR036249">
    <property type="entry name" value="Thioredoxin-like_sf"/>
</dbReference>
<dbReference type="PANTHER" id="PTHR31272">
    <property type="entry name" value="CYTOCHROME C-TYPE BIOGENESIS PROTEIN HI_1454-RELATED"/>
    <property type="match status" value="1"/>
</dbReference>
<dbReference type="Gene3D" id="3.40.30.10">
    <property type="entry name" value="Glutaredoxin"/>
    <property type="match status" value="1"/>
</dbReference>
<feature type="transmembrane region" description="Helical" evidence="8">
    <location>
        <begin position="54"/>
        <end position="76"/>
    </location>
</feature>
<evidence type="ECO:0000256" key="7">
    <source>
        <dbReference type="SAM" id="MobiDB-lite"/>
    </source>
</evidence>